<dbReference type="InterPro" id="IPR036249">
    <property type="entry name" value="Thioredoxin-like_sf"/>
</dbReference>
<keyword evidence="3" id="KW-1185">Reference proteome</keyword>
<dbReference type="Pfam" id="PF00462">
    <property type="entry name" value="Glutaredoxin"/>
    <property type="match status" value="1"/>
</dbReference>
<feature type="domain" description="Glutaredoxin" evidence="1">
    <location>
        <begin position="8"/>
        <end position="65"/>
    </location>
</feature>
<protein>
    <submittedName>
        <fullName evidence="2">Mycoredoxin</fullName>
    </submittedName>
</protein>
<evidence type="ECO:0000259" key="1">
    <source>
        <dbReference type="Pfam" id="PF00462"/>
    </source>
</evidence>
<dbReference type="Gene3D" id="3.40.30.10">
    <property type="entry name" value="Glutaredoxin"/>
    <property type="match status" value="1"/>
</dbReference>
<dbReference type="STRING" id="1121357.SAMN05661109_01611"/>
<dbReference type="CDD" id="cd02976">
    <property type="entry name" value="NrdH"/>
    <property type="match status" value="1"/>
</dbReference>
<dbReference type="RefSeq" id="WP_092258760.1">
    <property type="nucleotide sequence ID" value="NZ_CP047199.1"/>
</dbReference>
<dbReference type="NCBIfam" id="TIGR02200">
    <property type="entry name" value="GlrX_actino"/>
    <property type="match status" value="1"/>
</dbReference>
<proteinExistence type="predicted"/>
<dbReference type="Proteomes" id="UP000198929">
    <property type="component" value="Unassembled WGS sequence"/>
</dbReference>
<organism evidence="2 3">
    <name type="scientific">Corynebacterium cystitidis DSM 20524</name>
    <dbReference type="NCBI Taxonomy" id="1121357"/>
    <lineage>
        <taxon>Bacteria</taxon>
        <taxon>Bacillati</taxon>
        <taxon>Actinomycetota</taxon>
        <taxon>Actinomycetes</taxon>
        <taxon>Mycobacteriales</taxon>
        <taxon>Corynebacteriaceae</taxon>
        <taxon>Corynebacterium</taxon>
    </lineage>
</organism>
<name>A0A1H9TXZ5_9CORY</name>
<sequence>MSEQTNHVTMYLTDWCPHCAKLRKHLDRTETPYATIDIEAEGNEEAAEWVKSVNDGNAVVPTIRYSDDTHETNPRASAVRAKLRELTGEA</sequence>
<dbReference type="SUPFAM" id="SSF52833">
    <property type="entry name" value="Thioredoxin-like"/>
    <property type="match status" value="1"/>
</dbReference>
<dbReference type="InterPro" id="IPR011915">
    <property type="entry name" value="GlrX_actino"/>
</dbReference>
<accession>A0A1H9TXZ5</accession>
<dbReference type="PROSITE" id="PS51354">
    <property type="entry name" value="GLUTAREDOXIN_2"/>
    <property type="match status" value="1"/>
</dbReference>
<dbReference type="InterPro" id="IPR002109">
    <property type="entry name" value="Glutaredoxin"/>
</dbReference>
<gene>
    <name evidence="2" type="ORF">SAMN05661109_01611</name>
</gene>
<reference evidence="3" key="1">
    <citation type="submission" date="2016-10" db="EMBL/GenBank/DDBJ databases">
        <authorList>
            <person name="Varghese N."/>
            <person name="Submissions S."/>
        </authorList>
    </citation>
    <scope>NUCLEOTIDE SEQUENCE [LARGE SCALE GENOMIC DNA]</scope>
    <source>
        <strain evidence="3">DSM 20524</strain>
    </source>
</reference>
<dbReference type="AlphaFoldDB" id="A0A1H9TXZ5"/>
<evidence type="ECO:0000313" key="3">
    <source>
        <dbReference type="Proteomes" id="UP000198929"/>
    </source>
</evidence>
<evidence type="ECO:0000313" key="2">
    <source>
        <dbReference type="EMBL" id="SES02006.1"/>
    </source>
</evidence>
<dbReference type="EMBL" id="FOGQ01000006">
    <property type="protein sequence ID" value="SES02006.1"/>
    <property type="molecule type" value="Genomic_DNA"/>
</dbReference>